<keyword evidence="1" id="KW-1133">Transmembrane helix</keyword>
<organism evidence="2 3">
    <name type="scientific">Thermotalea metallivorans</name>
    <dbReference type="NCBI Taxonomy" id="520762"/>
    <lineage>
        <taxon>Bacteria</taxon>
        <taxon>Bacillati</taxon>
        <taxon>Bacillota</taxon>
        <taxon>Clostridia</taxon>
        <taxon>Peptostreptococcales</taxon>
        <taxon>Thermotaleaceae</taxon>
        <taxon>Thermotalea</taxon>
    </lineage>
</organism>
<keyword evidence="1" id="KW-0812">Transmembrane</keyword>
<evidence type="ECO:0000256" key="1">
    <source>
        <dbReference type="SAM" id="Phobius"/>
    </source>
</evidence>
<dbReference type="EMBL" id="LOEE01000019">
    <property type="protein sequence ID" value="KXG77017.1"/>
    <property type="molecule type" value="Genomic_DNA"/>
</dbReference>
<dbReference type="InterPro" id="IPR021320">
    <property type="entry name" value="DUF2905"/>
</dbReference>
<proteinExistence type="predicted"/>
<dbReference type="STRING" id="520762.AN619_05440"/>
<dbReference type="AlphaFoldDB" id="A0A140L8Z2"/>
<feature type="transmembrane region" description="Helical" evidence="1">
    <location>
        <begin position="7"/>
        <end position="24"/>
    </location>
</feature>
<evidence type="ECO:0000313" key="3">
    <source>
        <dbReference type="Proteomes" id="UP000070456"/>
    </source>
</evidence>
<feature type="transmembrane region" description="Helical" evidence="1">
    <location>
        <begin position="44"/>
        <end position="68"/>
    </location>
</feature>
<dbReference type="Pfam" id="PF11146">
    <property type="entry name" value="DUF2905"/>
    <property type="match status" value="1"/>
</dbReference>
<name>A0A140L8Z2_9FIRM</name>
<evidence type="ECO:0008006" key="4">
    <source>
        <dbReference type="Google" id="ProtNLM"/>
    </source>
</evidence>
<protein>
    <recommendedName>
        <fullName evidence="4">DUF2905 domain-containing protein</fullName>
    </recommendedName>
</protein>
<reference evidence="2 3" key="1">
    <citation type="submission" date="2015-12" db="EMBL/GenBank/DDBJ databases">
        <title>Draft genome sequence of the thermoanaerobe Thermotalea metallivorans, an isolate from the runoff channel of the Great Artesian Basin, Australia.</title>
        <authorList>
            <person name="Patel B.K."/>
        </authorList>
    </citation>
    <scope>NUCLEOTIDE SEQUENCE [LARGE SCALE GENOMIC DNA]</scope>
    <source>
        <strain evidence="2 3">B2-1</strain>
    </source>
</reference>
<dbReference type="PANTHER" id="PTHR36443:SF1">
    <property type="entry name" value="BSR5223 PROTEIN"/>
    <property type="match status" value="1"/>
</dbReference>
<dbReference type="RefSeq" id="WP_068554853.1">
    <property type="nucleotide sequence ID" value="NZ_LOEE01000019.1"/>
</dbReference>
<sequence>MSGFGKSIMMIGVILVVIGLLLTIGSKIGLGKLPGDIYYKKGNFVFYAPVMTTIILSILLTLIANIFFRR</sequence>
<comment type="caution">
    <text evidence="2">The sequence shown here is derived from an EMBL/GenBank/DDBJ whole genome shotgun (WGS) entry which is preliminary data.</text>
</comment>
<accession>A0A140L8Z2</accession>
<dbReference type="PANTHER" id="PTHR36443">
    <property type="entry name" value="BSR5223 PROTEIN"/>
    <property type="match status" value="1"/>
</dbReference>
<keyword evidence="3" id="KW-1185">Reference proteome</keyword>
<evidence type="ECO:0000313" key="2">
    <source>
        <dbReference type="EMBL" id="KXG77017.1"/>
    </source>
</evidence>
<keyword evidence="1" id="KW-0472">Membrane</keyword>
<dbReference type="Proteomes" id="UP000070456">
    <property type="component" value="Unassembled WGS sequence"/>
</dbReference>
<gene>
    <name evidence="2" type="ORF">AN619_05440</name>
</gene>